<keyword evidence="3" id="KW-1185">Reference proteome</keyword>
<organism evidence="2 3">
    <name type="scientific">Streptomyces chrestomyceticus</name>
    <dbReference type="NCBI Taxonomy" id="68185"/>
    <lineage>
        <taxon>Bacteria</taxon>
        <taxon>Bacillati</taxon>
        <taxon>Actinomycetota</taxon>
        <taxon>Actinomycetes</taxon>
        <taxon>Kitasatosporales</taxon>
        <taxon>Streptomycetaceae</taxon>
        <taxon>Streptomyces</taxon>
    </lineage>
</organism>
<dbReference type="Proteomes" id="UP001348265">
    <property type="component" value="Unassembled WGS sequence"/>
</dbReference>
<evidence type="ECO:0000256" key="1">
    <source>
        <dbReference type="SAM" id="MobiDB-lite"/>
    </source>
</evidence>
<dbReference type="RefSeq" id="WP_331788883.1">
    <property type="nucleotide sequence ID" value="NZ_JAVFKM010000019.1"/>
</dbReference>
<dbReference type="EMBL" id="JAVFKM010000019">
    <property type="protein sequence ID" value="MEF3117509.1"/>
    <property type="molecule type" value="Genomic_DNA"/>
</dbReference>
<evidence type="ECO:0000313" key="3">
    <source>
        <dbReference type="Proteomes" id="UP001348265"/>
    </source>
</evidence>
<sequence>MSNAPVDPAEVPVYTGDLGSLQAKVTSLAQGGTKVKTAGSDVHTSFGGLSAFYHAPEAEQLFAVTEPVARTARTLGDDMQTVSKALGTYAQEITPLVDQLNRLRQEAADFRAKDAAEDDWNEDGDLVEENLARRNKIAEVWAAFQSAERDCHAKIVALVGGTALKTNDGTDQKGMYGYDAEALKQSKSLPWGDAVEESVPAWQVWEHVYDFGKGLIVDGLWGTVRGLGTLVGVDGWDAAGEAWVNLAKLSTAITIAAIPGLGAAYLTMPGTMLPSWLRDSRKAMVDTGKAMLAWDQWGTNNSRAAGAVTFNVLTALFTRGGSAAVSGAGKAGAAAKALSFAGKAGQVIDPMTYVFKGAGAGVSKIGDFLSHLKNLRSLELPKFPQNTVALPNGARLTADGTIHLPTGQKIPDGFTRLPDGTVKAPPHLTLLPPGTVRLPTDGPPRFLAEDGTLYRPDGTVEQHAQTAPRDITSKPTEDANQPRVDSPSRHEQPVVAGVGGRGDAAHADPPSSNHSRMSDDSSGSAVHADGGKYDSVENGSPEPGPADGHALHENSTTTGHPAGGAGEDPALADWFHDKGNPTAGPQTHSLGQERPGFSIMHESDQFYKNARRANPLQGHYDVVAHGTPHEAFMHSTDGRKISAQDMASIIRRRSDYTPGTPVRLLSCNTGHTDGTFARQLAQKLNVPVIAPDGYLYSNSHGWFGVDRRLSSTIRPSQVRKLPGDFYRYNPDGTVVKLERAEWAAD</sequence>
<accession>A0ABU7X157</accession>
<evidence type="ECO:0000313" key="2">
    <source>
        <dbReference type="EMBL" id="MEF3117509.1"/>
    </source>
</evidence>
<reference evidence="2 3" key="1">
    <citation type="submission" date="2023-08" db="EMBL/GenBank/DDBJ databases">
        <authorList>
            <person name="Sharma P."/>
            <person name="Verma V."/>
            <person name="Mohan M.K."/>
            <person name="Dubey A.K."/>
        </authorList>
    </citation>
    <scope>NUCLEOTIDE SEQUENCE [LARGE SCALE GENOMIC DNA]</scope>
    <source>
        <strain evidence="2 3">ADP4</strain>
    </source>
</reference>
<gene>
    <name evidence="2" type="ORF">RB636_30475</name>
</gene>
<feature type="compositionally biased region" description="Low complexity" evidence="1">
    <location>
        <begin position="511"/>
        <end position="524"/>
    </location>
</feature>
<feature type="region of interest" description="Disordered" evidence="1">
    <location>
        <begin position="432"/>
        <end position="594"/>
    </location>
</feature>
<proteinExistence type="predicted"/>
<protein>
    <submittedName>
        <fullName evidence="2">Uncharacterized protein</fullName>
    </submittedName>
</protein>
<name>A0ABU7X157_9ACTN</name>
<comment type="caution">
    <text evidence="2">The sequence shown here is derived from an EMBL/GenBank/DDBJ whole genome shotgun (WGS) entry which is preliminary data.</text>
</comment>